<reference evidence="1 2" key="1">
    <citation type="submission" date="2021-05" db="EMBL/GenBank/DDBJ databases">
        <title>Molecular characterization for Shewanella algae harboring chromosomal blaOXA-55-like strains isolated from clinical and environment sample.</title>
        <authorList>
            <person name="Ohama Y."/>
            <person name="Aoki K."/>
            <person name="Harada S."/>
            <person name="Moriya K."/>
            <person name="Ishii Y."/>
            <person name="Tateda K."/>
        </authorList>
    </citation>
    <scope>NUCLEOTIDE SEQUENCE [LARGE SCALE GENOMIC DNA]</scope>
    <source>
        <strain evidence="1 2">LMG 23746</strain>
    </source>
</reference>
<comment type="caution">
    <text evidence="1">The sequence shown here is derived from an EMBL/GenBank/DDBJ whole genome shotgun (WGS) entry which is preliminary data.</text>
</comment>
<dbReference type="InterPro" id="IPR010035">
    <property type="entry name" value="Thi_S"/>
</dbReference>
<gene>
    <name evidence="1" type="ORF">TUM4630_25180</name>
</gene>
<dbReference type="RefSeq" id="WP_110458955.1">
    <property type="nucleotide sequence ID" value="NZ_BPFB01000030.1"/>
</dbReference>
<evidence type="ECO:0000313" key="2">
    <source>
        <dbReference type="Proteomes" id="UP000761574"/>
    </source>
</evidence>
<evidence type="ECO:0000313" key="1">
    <source>
        <dbReference type="EMBL" id="GIU48560.1"/>
    </source>
</evidence>
<protein>
    <recommendedName>
        <fullName evidence="3">Sulfur carrier protein ThiS</fullName>
    </recommendedName>
</protein>
<dbReference type="Pfam" id="PF02597">
    <property type="entry name" value="ThiS"/>
    <property type="match status" value="1"/>
</dbReference>
<dbReference type="EMBL" id="BPFB01000030">
    <property type="protein sequence ID" value="GIU48560.1"/>
    <property type="molecule type" value="Genomic_DNA"/>
</dbReference>
<dbReference type="PANTHER" id="PTHR34472">
    <property type="entry name" value="SULFUR CARRIER PROTEIN THIS"/>
    <property type="match status" value="1"/>
</dbReference>
<dbReference type="InterPro" id="IPR003749">
    <property type="entry name" value="ThiS/MoaD-like"/>
</dbReference>
<organism evidence="1 2">
    <name type="scientific">Shewanella algidipiscicola</name>
    <dbReference type="NCBI Taxonomy" id="614070"/>
    <lineage>
        <taxon>Bacteria</taxon>
        <taxon>Pseudomonadati</taxon>
        <taxon>Pseudomonadota</taxon>
        <taxon>Gammaproteobacteria</taxon>
        <taxon>Alteromonadales</taxon>
        <taxon>Shewanellaceae</taxon>
        <taxon>Shewanella</taxon>
    </lineage>
</organism>
<dbReference type="Gene3D" id="3.10.20.30">
    <property type="match status" value="1"/>
</dbReference>
<dbReference type="CDD" id="cd00565">
    <property type="entry name" value="Ubl_ThiS"/>
    <property type="match status" value="1"/>
</dbReference>
<dbReference type="Proteomes" id="UP000761574">
    <property type="component" value="Unassembled WGS sequence"/>
</dbReference>
<dbReference type="NCBIfam" id="TIGR01683">
    <property type="entry name" value="thiS"/>
    <property type="match status" value="1"/>
</dbReference>
<accession>A0ABQ4PLA0</accession>
<keyword evidence="2" id="KW-1185">Reference proteome</keyword>
<dbReference type="SUPFAM" id="SSF54285">
    <property type="entry name" value="MoaD/ThiS"/>
    <property type="match status" value="1"/>
</dbReference>
<proteinExistence type="predicted"/>
<dbReference type="InterPro" id="IPR012675">
    <property type="entry name" value="Beta-grasp_dom_sf"/>
</dbReference>
<sequence>MDEINLMLNGEPVTVANRTNVQQLLLAQKIQLDRVAVVCGGDVVPKSMWSSTLCEEGNVIEIFGVVAGG</sequence>
<dbReference type="InterPro" id="IPR016155">
    <property type="entry name" value="Mopterin_synth/thiamin_S_b"/>
</dbReference>
<dbReference type="PANTHER" id="PTHR34472:SF1">
    <property type="entry name" value="SULFUR CARRIER PROTEIN THIS"/>
    <property type="match status" value="1"/>
</dbReference>
<evidence type="ECO:0008006" key="3">
    <source>
        <dbReference type="Google" id="ProtNLM"/>
    </source>
</evidence>
<name>A0ABQ4PLA0_9GAMM</name>